<proteinExistence type="predicted"/>
<dbReference type="AlphaFoldDB" id="A0A330GKE3"/>
<keyword evidence="2" id="KW-1185">Reference proteome</keyword>
<comment type="caution">
    <text evidence="1">The sequence shown here is derived from an EMBL/GenBank/DDBJ whole genome shotgun (WGS) entry which is preliminary data.</text>
</comment>
<dbReference type="EMBL" id="QMBQ01000009">
    <property type="protein sequence ID" value="RAZ72987.1"/>
    <property type="molecule type" value="Genomic_DNA"/>
</dbReference>
<protein>
    <submittedName>
        <fullName evidence="1">Uncharacterized protein</fullName>
    </submittedName>
</protein>
<evidence type="ECO:0000313" key="2">
    <source>
        <dbReference type="Proteomes" id="UP000251956"/>
    </source>
</evidence>
<organism evidence="1 2">
    <name type="scientific">Mesorhizobium atlanticum</name>
    <dbReference type="NCBI Taxonomy" id="2233532"/>
    <lineage>
        <taxon>Bacteria</taxon>
        <taxon>Pseudomonadati</taxon>
        <taxon>Pseudomonadota</taxon>
        <taxon>Alphaproteobacteria</taxon>
        <taxon>Hyphomicrobiales</taxon>
        <taxon>Phyllobacteriaceae</taxon>
        <taxon>Mesorhizobium</taxon>
    </lineage>
</organism>
<accession>A0A330GKE3</accession>
<name>A0A330GKE3_9HYPH</name>
<evidence type="ECO:0000313" key="1">
    <source>
        <dbReference type="EMBL" id="RAZ72987.1"/>
    </source>
</evidence>
<gene>
    <name evidence="1" type="ORF">DPM35_26745</name>
</gene>
<sequence>MSEFAKTLLGFVEQMPDSRQKLEFLEALQVCPPIELEVVPEERANKSMNHLRKRALESGQAYVIARAGRVDNLAHAAFVLSSDTILSLIDSVREGTERKTARRRPASALLAQLKPLDASFVKMRLEPRSQEEAIGGRGRVF</sequence>
<dbReference type="RefSeq" id="WP_112130190.1">
    <property type="nucleotide sequence ID" value="NZ_QMBQ01000009.1"/>
</dbReference>
<dbReference type="OrthoDB" id="9950203at2"/>
<reference evidence="1 2" key="1">
    <citation type="submission" date="2018-07" db="EMBL/GenBank/DDBJ databases">
        <title>Diversity of Mesorhizobium strains in Brazil.</title>
        <authorList>
            <person name="Helene L.C.F."/>
            <person name="Dall'Agnol R."/>
            <person name="Delamuta J.R.M."/>
            <person name="Hungria M."/>
        </authorList>
    </citation>
    <scope>NUCLEOTIDE SEQUENCE [LARGE SCALE GENOMIC DNA]</scope>
    <source>
        <strain evidence="1 2">CNPSo 3140</strain>
    </source>
</reference>
<dbReference type="Proteomes" id="UP000251956">
    <property type="component" value="Unassembled WGS sequence"/>
</dbReference>